<dbReference type="OrthoDB" id="9808135at2"/>
<evidence type="ECO:0000256" key="3">
    <source>
        <dbReference type="ARBA" id="ARBA00022692"/>
    </source>
</evidence>
<dbReference type="NCBIfam" id="TIGR00773">
    <property type="entry name" value="NhaA"/>
    <property type="match status" value="1"/>
</dbReference>
<feature type="transmembrane region" description="Helical" evidence="6">
    <location>
        <begin position="190"/>
        <end position="209"/>
    </location>
</feature>
<keyword evidence="3 6" id="KW-0812">Transmembrane</keyword>
<dbReference type="NCBIfam" id="NF007111">
    <property type="entry name" value="PRK09560.1"/>
    <property type="match status" value="1"/>
</dbReference>
<dbReference type="InterPro" id="IPR004670">
    <property type="entry name" value="NhaA"/>
</dbReference>
<evidence type="ECO:0000256" key="6">
    <source>
        <dbReference type="HAMAP-Rule" id="MF_01844"/>
    </source>
</evidence>
<feature type="transmembrane region" description="Helical" evidence="6">
    <location>
        <begin position="65"/>
        <end position="85"/>
    </location>
</feature>
<feature type="transmembrane region" description="Helical" evidence="6">
    <location>
        <begin position="262"/>
        <end position="281"/>
    </location>
</feature>
<feature type="transmembrane region" description="Helical" evidence="6">
    <location>
        <begin position="216"/>
        <end position="242"/>
    </location>
</feature>
<dbReference type="GO" id="GO:0006885">
    <property type="term" value="P:regulation of pH"/>
    <property type="evidence" value="ECO:0007669"/>
    <property type="project" value="UniProtKB-UniRule"/>
</dbReference>
<sequence>MGKVRKAIRDKLLSPIFAFIHDSRAVGITLIVCTLLSLVLSNSAWGPSYLALWETAIPLPDAIHIPHTVLHMINDGLMTLFFLLAGMEIKREIANGELSSLRKSALPVLAATGGMLVPALLYFVVNANSAYARGWGVPMATDIAFSLGILSLLGTRAPLSLKILLTALAIIDDLGAIVAIAIFYTDHISLLYLGIAGGLFVLLLVMNALKVNRLLPYFIVGIALWYCMFNSGIHATLAGVLLAFSLPLDRIPRLEHRLHNPVSFIILPLFALANTAIVFPADISATLNSPVSYGILLGLVAGKPLGIFLVSYLAVKLRIASLPEGLGWNHILGIGLLAGIGFTMSIFIAMLAFNTEAPQITAKLAILIASGVSGLGGFIYLRLQSAKRQAL</sequence>
<dbReference type="GO" id="GO:0005886">
    <property type="term" value="C:plasma membrane"/>
    <property type="evidence" value="ECO:0007669"/>
    <property type="project" value="UniProtKB-SubCell"/>
</dbReference>
<dbReference type="HAMAP" id="MF_01844">
    <property type="entry name" value="NhaA"/>
    <property type="match status" value="1"/>
</dbReference>
<dbReference type="InterPro" id="IPR023171">
    <property type="entry name" value="Na/H_antiporter_dom_sf"/>
</dbReference>
<name>A0A2P8D5X0_9BACT</name>
<organism evidence="7 8">
    <name type="scientific">Taibaiella chishuiensis</name>
    <dbReference type="NCBI Taxonomy" id="1434707"/>
    <lineage>
        <taxon>Bacteria</taxon>
        <taxon>Pseudomonadati</taxon>
        <taxon>Bacteroidota</taxon>
        <taxon>Chitinophagia</taxon>
        <taxon>Chitinophagales</taxon>
        <taxon>Chitinophagaceae</taxon>
        <taxon>Taibaiella</taxon>
    </lineage>
</organism>
<dbReference type="PANTHER" id="PTHR30341">
    <property type="entry name" value="SODIUM ION/PROTON ANTIPORTER NHAA-RELATED"/>
    <property type="match status" value="1"/>
</dbReference>
<keyword evidence="4 6" id="KW-1133">Transmembrane helix</keyword>
<keyword evidence="6" id="KW-0050">Antiport</keyword>
<feature type="transmembrane region" description="Helical" evidence="6">
    <location>
        <begin position="165"/>
        <end position="184"/>
    </location>
</feature>
<proteinExistence type="inferred from homology"/>
<keyword evidence="2 6" id="KW-1003">Cell membrane</keyword>
<comment type="catalytic activity">
    <reaction evidence="6">
        <text>Na(+)(in) + 2 H(+)(out) = Na(+)(out) + 2 H(+)(in)</text>
        <dbReference type="Rhea" id="RHEA:29251"/>
        <dbReference type="ChEBI" id="CHEBI:15378"/>
        <dbReference type="ChEBI" id="CHEBI:29101"/>
    </reaction>
</comment>
<dbReference type="GO" id="GO:0015385">
    <property type="term" value="F:sodium:proton antiporter activity"/>
    <property type="evidence" value="ECO:0007669"/>
    <property type="project" value="UniProtKB-UniRule"/>
</dbReference>
<evidence type="ECO:0000256" key="5">
    <source>
        <dbReference type="ARBA" id="ARBA00023136"/>
    </source>
</evidence>
<dbReference type="RefSeq" id="WP_106522798.1">
    <property type="nucleotide sequence ID" value="NZ_PYGD01000003.1"/>
</dbReference>
<keyword evidence="6" id="KW-0739">Sodium transport</keyword>
<comment type="subcellular location">
    <subcellularLocation>
        <location evidence="1">Cell inner membrane</location>
        <topology evidence="1">Multi-pass membrane protein</topology>
    </subcellularLocation>
    <subcellularLocation>
        <location evidence="6">Cell membrane</location>
        <topology evidence="6">Multi-pass membrane protein</topology>
    </subcellularLocation>
</comment>
<comment type="function">
    <text evidence="6">Na(+)/H(+) antiporter that extrudes sodium in exchange for external protons.</text>
</comment>
<comment type="caution">
    <text evidence="7">The sequence shown here is derived from an EMBL/GenBank/DDBJ whole genome shotgun (WGS) entry which is preliminary data.</text>
</comment>
<evidence type="ECO:0000256" key="4">
    <source>
        <dbReference type="ARBA" id="ARBA00022989"/>
    </source>
</evidence>
<protein>
    <recommendedName>
        <fullName evidence="6">Na(+)/H(+) antiporter NhaA</fullName>
    </recommendedName>
    <alternativeName>
        <fullName evidence="6">Sodium/proton antiporter NhaA</fullName>
    </alternativeName>
</protein>
<comment type="similarity">
    <text evidence="6">Belongs to the NhaA Na(+)/H(+) (TC 2.A.33) antiporter family.</text>
</comment>
<dbReference type="PANTHER" id="PTHR30341:SF0">
    <property type="entry name" value="NA(+)_H(+) ANTIPORTER NHAA"/>
    <property type="match status" value="1"/>
</dbReference>
<keyword evidence="6" id="KW-0406">Ion transport</keyword>
<keyword evidence="5 6" id="KW-0472">Membrane</keyword>
<evidence type="ECO:0000313" key="7">
    <source>
        <dbReference type="EMBL" id="PSK92613.1"/>
    </source>
</evidence>
<accession>A0A2P8D5X0</accession>
<reference evidence="7 8" key="1">
    <citation type="submission" date="2018-03" db="EMBL/GenBank/DDBJ databases">
        <title>Genomic Encyclopedia of Type Strains, Phase III (KMG-III): the genomes of soil and plant-associated and newly described type strains.</title>
        <authorList>
            <person name="Whitman W."/>
        </authorList>
    </citation>
    <scope>NUCLEOTIDE SEQUENCE [LARGE SCALE GENOMIC DNA]</scope>
    <source>
        <strain evidence="7 8">CGMCC 1.12700</strain>
    </source>
</reference>
<feature type="transmembrane region" description="Helical" evidence="6">
    <location>
        <begin position="327"/>
        <end position="352"/>
    </location>
</feature>
<feature type="transmembrane region" description="Helical" evidence="6">
    <location>
        <begin position="293"/>
        <end position="315"/>
    </location>
</feature>
<gene>
    <name evidence="6" type="primary">nhaA</name>
    <name evidence="7" type="ORF">B0I18_103190</name>
</gene>
<evidence type="ECO:0000256" key="1">
    <source>
        <dbReference type="ARBA" id="ARBA00004429"/>
    </source>
</evidence>
<keyword evidence="6" id="KW-0813">Transport</keyword>
<dbReference type="Pfam" id="PF06965">
    <property type="entry name" value="Na_H_antiport_1"/>
    <property type="match status" value="1"/>
</dbReference>
<dbReference type="Gene3D" id="1.20.1530.10">
    <property type="entry name" value="Na+/H+ antiporter like domain"/>
    <property type="match status" value="1"/>
</dbReference>
<evidence type="ECO:0000256" key="2">
    <source>
        <dbReference type="ARBA" id="ARBA00022475"/>
    </source>
</evidence>
<feature type="transmembrane region" description="Helical" evidence="6">
    <location>
        <begin position="106"/>
        <end position="125"/>
    </location>
</feature>
<keyword evidence="6" id="KW-0915">Sodium</keyword>
<dbReference type="EMBL" id="PYGD01000003">
    <property type="protein sequence ID" value="PSK92613.1"/>
    <property type="molecule type" value="Genomic_DNA"/>
</dbReference>
<dbReference type="AlphaFoldDB" id="A0A2P8D5X0"/>
<feature type="transmembrane region" description="Helical" evidence="6">
    <location>
        <begin position="364"/>
        <end position="383"/>
    </location>
</feature>
<keyword evidence="8" id="KW-1185">Reference proteome</keyword>
<feature type="transmembrane region" description="Helical" evidence="6">
    <location>
        <begin position="25"/>
        <end position="45"/>
    </location>
</feature>
<evidence type="ECO:0000313" key="8">
    <source>
        <dbReference type="Proteomes" id="UP000240572"/>
    </source>
</evidence>
<feature type="transmembrane region" description="Helical" evidence="6">
    <location>
        <begin position="131"/>
        <end position="153"/>
    </location>
</feature>
<dbReference type="Proteomes" id="UP000240572">
    <property type="component" value="Unassembled WGS sequence"/>
</dbReference>